<dbReference type="FunFam" id="3.90.550.10:FF:000123">
    <property type="entry name" value="Cell wall biosynthesis glycosyltransferase"/>
    <property type="match status" value="1"/>
</dbReference>
<evidence type="ECO:0000259" key="3">
    <source>
        <dbReference type="Pfam" id="PF00535"/>
    </source>
</evidence>
<dbReference type="InterPro" id="IPR029044">
    <property type="entry name" value="Nucleotide-diphossugar_trans"/>
</dbReference>
<feature type="domain" description="Glycosyltransferase 2-like" evidence="3">
    <location>
        <begin position="211"/>
        <end position="362"/>
    </location>
</feature>
<dbReference type="GeneID" id="71203673"/>
<dbReference type="PATRIC" id="fig|1201294.9.peg.2328"/>
<sequence>MTTRTRTPSTPTRQADRVVEHGGNGGDAHLLVDDLTGRARPRRPVRTLVAMPAYNEEAYIAKTVLGAARHADAVLVVDDGSTDDTVPIAEALGAMVIRHTTNKGYGGALQTIFSAARDLGAEELVIIDARHDPAEIPRLLTELRKGNDVVLPAADPESGFGAYGKRAIEAVLAGGTFDAGVLVADPGLKVAGVRSGSPAAEPRYRGKRIAVVVPAYNEEELIGEVLDGIPDYVAKVYAVDDGSADMTGAIIDDYAHRDPRIVAIHHNPNRGVGAAITTGYLQAVEDGMDIAAVMAGDNQMDPAYLPDLLDPIIDGRADYTKGNRLINQAYRKGMPPWRSFGNSLLTFLTKVASGYWQMMDPQNGYTAVSIKTLRTLPLTEVYQGYGYCNHLLIWLNICGCRVSDVAIPARYGREKSKIRYSTYIPRVSKLLLGNFLFRLKTKYIQMGFHPLAFFYAAGAVLAPIGVLGGLIALWEKFVMGYPVLFVHGVLSFLVFMMGMQFLLFAMLFDMQVEKSERGVV</sequence>
<dbReference type="CDD" id="cd04179">
    <property type="entry name" value="DPM_DPG-synthase_like"/>
    <property type="match status" value="2"/>
</dbReference>
<proteinExistence type="predicted"/>
<dbReference type="GO" id="GO:0016740">
    <property type="term" value="F:transferase activity"/>
    <property type="evidence" value="ECO:0007669"/>
    <property type="project" value="UniProtKB-KW"/>
</dbReference>
<keyword evidence="2" id="KW-0812">Transmembrane</keyword>
<dbReference type="SUPFAM" id="SSF53448">
    <property type="entry name" value="Nucleotide-diphospho-sugar transferases"/>
    <property type="match status" value="2"/>
</dbReference>
<keyword evidence="5" id="KW-1185">Reference proteome</keyword>
<keyword evidence="2" id="KW-1133">Transmembrane helix</keyword>
<evidence type="ECO:0000256" key="1">
    <source>
        <dbReference type="SAM" id="MobiDB-lite"/>
    </source>
</evidence>
<organism evidence="4 5">
    <name type="scientific">Methanoculleus bourgensis (strain ATCC 43281 / DSM 3045 / OCM 15 / MS2)</name>
    <name type="common">Methanogenium bourgense</name>
    <dbReference type="NCBI Taxonomy" id="1201294"/>
    <lineage>
        <taxon>Archaea</taxon>
        <taxon>Methanobacteriati</taxon>
        <taxon>Methanobacteriota</taxon>
        <taxon>Stenosarchaea group</taxon>
        <taxon>Methanomicrobia</taxon>
        <taxon>Methanomicrobiales</taxon>
        <taxon>Methanomicrobiaceae</taxon>
        <taxon>Methanoculleus</taxon>
    </lineage>
</organism>
<protein>
    <submittedName>
        <fullName evidence="4">Glycosyltransferase</fullName>
    </submittedName>
</protein>
<dbReference type="AlphaFoldDB" id="I7KDN1"/>
<evidence type="ECO:0000313" key="5">
    <source>
        <dbReference type="Proteomes" id="UP000009007"/>
    </source>
</evidence>
<dbReference type="BioCyc" id="MBOU1201294:BN140_RS13550-MONOMER"/>
<gene>
    <name evidence="4" type="ordered locus">BN140_2108</name>
</gene>
<feature type="transmembrane region" description="Helical" evidence="2">
    <location>
        <begin position="485"/>
        <end position="508"/>
    </location>
</feature>
<dbReference type="PANTHER" id="PTHR48090">
    <property type="entry name" value="UNDECAPRENYL-PHOSPHATE 4-DEOXY-4-FORMAMIDO-L-ARABINOSE TRANSFERASE-RELATED"/>
    <property type="match status" value="1"/>
</dbReference>
<dbReference type="Pfam" id="PF00535">
    <property type="entry name" value="Glycos_transf_2"/>
    <property type="match status" value="2"/>
</dbReference>
<dbReference type="HOGENOM" id="CLU_038541_0_0_2"/>
<name>I7KDN1_METBM</name>
<accession>I7KDN1</accession>
<evidence type="ECO:0000256" key="2">
    <source>
        <dbReference type="SAM" id="Phobius"/>
    </source>
</evidence>
<dbReference type="InterPro" id="IPR001173">
    <property type="entry name" value="Glyco_trans_2-like"/>
</dbReference>
<dbReference type="Gene3D" id="3.90.550.10">
    <property type="entry name" value="Spore Coat Polysaccharide Biosynthesis Protein SpsA, Chain A"/>
    <property type="match status" value="2"/>
</dbReference>
<dbReference type="InterPro" id="IPR050256">
    <property type="entry name" value="Glycosyltransferase_2"/>
</dbReference>
<dbReference type="PANTHER" id="PTHR48090:SF7">
    <property type="entry name" value="RFBJ PROTEIN"/>
    <property type="match status" value="1"/>
</dbReference>
<feature type="compositionally biased region" description="Low complexity" evidence="1">
    <location>
        <begin position="1"/>
        <end position="13"/>
    </location>
</feature>
<feature type="domain" description="Glycosyltransferase 2-like" evidence="3">
    <location>
        <begin position="49"/>
        <end position="163"/>
    </location>
</feature>
<evidence type="ECO:0000313" key="4">
    <source>
        <dbReference type="EMBL" id="CCJ37031.1"/>
    </source>
</evidence>
<dbReference type="Proteomes" id="UP000009007">
    <property type="component" value="Chromosome I"/>
</dbReference>
<dbReference type="EMBL" id="HE964772">
    <property type="protein sequence ID" value="CCJ37031.1"/>
    <property type="molecule type" value="Genomic_DNA"/>
</dbReference>
<feature type="transmembrane region" description="Helical" evidence="2">
    <location>
        <begin position="451"/>
        <end position="473"/>
    </location>
</feature>
<feature type="region of interest" description="Disordered" evidence="1">
    <location>
        <begin position="1"/>
        <end position="31"/>
    </location>
</feature>
<dbReference type="KEGG" id="mbg:BN140_2108"/>
<dbReference type="RefSeq" id="WP_014868004.1">
    <property type="nucleotide sequence ID" value="NC_018227.2"/>
</dbReference>
<dbReference type="STRING" id="1201294.BN140_2108"/>
<reference evidence="5" key="1">
    <citation type="journal article" date="2012" name="J. Bacteriol.">
        <title>Complete genome sequence of the hydrogenotrophic, methanogenic archaeon Methanoculleus bourgensis strain MS2T, isolated from a sewage sludge digester.</title>
        <authorList>
            <person name="Maus I."/>
            <person name="Wibberg D."/>
            <person name="Stantscheff R."/>
            <person name="Eikmeyer F.G."/>
            <person name="Seffner A."/>
            <person name="Boelter J."/>
            <person name="Szczepanowski R."/>
            <person name="Blom J."/>
            <person name="Jaenicke S."/>
            <person name="Konig H."/>
            <person name="Puhler A."/>
            <person name="Schluter A."/>
        </authorList>
    </citation>
    <scope>NUCLEOTIDE SEQUENCE [LARGE SCALE GENOMIC DNA]</scope>
    <source>
        <strain evidence="5">ATCC 43281 / DSM 3045 / OCM 15 / MS2</strain>
    </source>
</reference>
<keyword evidence="2" id="KW-0472">Membrane</keyword>